<organism evidence="1 2">
    <name type="scientific">Mucuna pruriens</name>
    <name type="common">Velvet bean</name>
    <name type="synonym">Dolichos pruriens</name>
    <dbReference type="NCBI Taxonomy" id="157652"/>
    <lineage>
        <taxon>Eukaryota</taxon>
        <taxon>Viridiplantae</taxon>
        <taxon>Streptophyta</taxon>
        <taxon>Embryophyta</taxon>
        <taxon>Tracheophyta</taxon>
        <taxon>Spermatophyta</taxon>
        <taxon>Magnoliopsida</taxon>
        <taxon>eudicotyledons</taxon>
        <taxon>Gunneridae</taxon>
        <taxon>Pentapetalae</taxon>
        <taxon>rosids</taxon>
        <taxon>fabids</taxon>
        <taxon>Fabales</taxon>
        <taxon>Fabaceae</taxon>
        <taxon>Papilionoideae</taxon>
        <taxon>50 kb inversion clade</taxon>
        <taxon>NPAAA clade</taxon>
        <taxon>indigoferoid/millettioid clade</taxon>
        <taxon>Phaseoleae</taxon>
        <taxon>Mucuna</taxon>
    </lineage>
</organism>
<protein>
    <submittedName>
        <fullName evidence="1">Uncharacterized protein</fullName>
    </submittedName>
</protein>
<reference evidence="1" key="1">
    <citation type="submission" date="2018-05" db="EMBL/GenBank/DDBJ databases">
        <title>Draft genome of Mucuna pruriens seed.</title>
        <authorList>
            <person name="Nnadi N.E."/>
            <person name="Vos R."/>
            <person name="Hasami M.H."/>
            <person name="Devisetty U.K."/>
            <person name="Aguiy J.C."/>
        </authorList>
    </citation>
    <scope>NUCLEOTIDE SEQUENCE [LARGE SCALE GENOMIC DNA]</scope>
    <source>
        <strain evidence="1">JCA_2017</strain>
    </source>
</reference>
<dbReference type="OrthoDB" id="1637540at2759"/>
<keyword evidence="2" id="KW-1185">Reference proteome</keyword>
<feature type="non-terminal residue" evidence="1">
    <location>
        <position position="1"/>
    </location>
</feature>
<evidence type="ECO:0000313" key="1">
    <source>
        <dbReference type="EMBL" id="RDY06709.1"/>
    </source>
</evidence>
<name>A0A371HV98_MUCPR</name>
<dbReference type="Proteomes" id="UP000257109">
    <property type="component" value="Unassembled WGS sequence"/>
</dbReference>
<gene>
    <name evidence="1" type="ORF">CR513_09260</name>
</gene>
<dbReference type="EMBL" id="QJKJ01001630">
    <property type="protein sequence ID" value="RDY06709.1"/>
    <property type="molecule type" value="Genomic_DNA"/>
</dbReference>
<proteinExistence type="predicted"/>
<dbReference type="AlphaFoldDB" id="A0A371HV98"/>
<sequence>MVLKKIIPTQKDPRGKWTPNYGPYVVKRTFSRGVVVLTNMDGINLQHPMNSDASFGIPYGLIVEQTTWNSLRCLWGSSPARP</sequence>
<comment type="caution">
    <text evidence="1">The sequence shown here is derived from an EMBL/GenBank/DDBJ whole genome shotgun (WGS) entry which is preliminary data.</text>
</comment>
<evidence type="ECO:0000313" key="2">
    <source>
        <dbReference type="Proteomes" id="UP000257109"/>
    </source>
</evidence>
<accession>A0A371HV98</accession>